<dbReference type="Gene3D" id="3.20.20.80">
    <property type="entry name" value="Glycosidases"/>
    <property type="match status" value="1"/>
</dbReference>
<proteinExistence type="inferred from homology"/>
<keyword evidence="5 6" id="KW-0326">Glycosidase</keyword>
<dbReference type="SUPFAM" id="SSF51445">
    <property type="entry name" value="(Trans)glycosidases"/>
    <property type="match status" value="1"/>
</dbReference>
<dbReference type="GO" id="GO:0008843">
    <property type="term" value="F:endochitinase activity"/>
    <property type="evidence" value="ECO:0007669"/>
    <property type="project" value="UniProtKB-EC"/>
</dbReference>
<keyword evidence="10" id="KW-1185">Reference proteome</keyword>
<dbReference type="InterPro" id="IPR001579">
    <property type="entry name" value="Glyco_hydro_18_chit_AS"/>
</dbReference>
<dbReference type="PANTHER" id="PTHR11177">
    <property type="entry name" value="CHITINASE"/>
    <property type="match status" value="1"/>
</dbReference>
<dbReference type="AlphaFoldDB" id="A0A7X3K0F3"/>
<dbReference type="OrthoDB" id="9775889at2"/>
<evidence type="ECO:0000256" key="6">
    <source>
        <dbReference type="RuleBase" id="RU000489"/>
    </source>
</evidence>
<dbReference type="GO" id="GO:0005975">
    <property type="term" value="P:carbohydrate metabolic process"/>
    <property type="evidence" value="ECO:0007669"/>
    <property type="project" value="InterPro"/>
</dbReference>
<evidence type="ECO:0000256" key="1">
    <source>
        <dbReference type="ARBA" id="ARBA00000822"/>
    </source>
</evidence>
<evidence type="ECO:0000256" key="3">
    <source>
        <dbReference type="ARBA" id="ARBA00022801"/>
    </source>
</evidence>
<dbReference type="EMBL" id="RHLK01000009">
    <property type="protein sequence ID" value="MVP01027.1"/>
    <property type="molecule type" value="Genomic_DNA"/>
</dbReference>
<evidence type="ECO:0000313" key="9">
    <source>
        <dbReference type="EMBL" id="MVP01027.1"/>
    </source>
</evidence>
<evidence type="ECO:0000259" key="8">
    <source>
        <dbReference type="PROSITE" id="PS51910"/>
    </source>
</evidence>
<feature type="domain" description="GH18" evidence="8">
    <location>
        <begin position="16"/>
        <end position="378"/>
    </location>
</feature>
<dbReference type="SMART" id="SM00636">
    <property type="entry name" value="Glyco_18"/>
    <property type="match status" value="1"/>
</dbReference>
<gene>
    <name evidence="9" type="ORF">EDM21_16130</name>
</gene>
<dbReference type="EC" id="3.2.1.14" evidence="2"/>
<protein>
    <recommendedName>
        <fullName evidence="2">chitinase</fullName>
        <ecNumber evidence="2">3.2.1.14</ecNumber>
    </recommendedName>
</protein>
<comment type="similarity">
    <text evidence="7">Belongs to the glycosyl hydrolase 18 family.</text>
</comment>
<keyword evidence="4" id="KW-0119">Carbohydrate metabolism</keyword>
<reference evidence="9 10" key="1">
    <citation type="journal article" date="2019" name="Microorganisms">
        <title>Paenibacillus lutrae sp. nov., A Chitinolytic Species Isolated from A River Otter in Castril Natural Park, Granada, Spain.</title>
        <authorList>
            <person name="Rodriguez M."/>
            <person name="Reina J.C."/>
            <person name="Bejar V."/>
            <person name="Llamas I."/>
        </authorList>
    </citation>
    <scope>NUCLEOTIDE SEQUENCE [LARGE SCALE GENOMIC DNA]</scope>
    <source>
        <strain evidence="9 10">N10</strain>
    </source>
</reference>
<dbReference type="SUPFAM" id="SSF54556">
    <property type="entry name" value="Chitinase insertion domain"/>
    <property type="match status" value="1"/>
</dbReference>
<dbReference type="GO" id="GO:0006032">
    <property type="term" value="P:chitin catabolic process"/>
    <property type="evidence" value="ECO:0007669"/>
    <property type="project" value="UniProtKB-KW"/>
</dbReference>
<dbReference type="RefSeq" id="WP_157337056.1">
    <property type="nucleotide sequence ID" value="NZ_RHLK01000009.1"/>
</dbReference>
<dbReference type="PROSITE" id="PS51910">
    <property type="entry name" value="GH18_2"/>
    <property type="match status" value="1"/>
</dbReference>
<dbReference type="Gene3D" id="3.10.50.10">
    <property type="match status" value="1"/>
</dbReference>
<evidence type="ECO:0000256" key="2">
    <source>
        <dbReference type="ARBA" id="ARBA00012729"/>
    </source>
</evidence>
<dbReference type="InterPro" id="IPR001223">
    <property type="entry name" value="Glyco_hydro18_cat"/>
</dbReference>
<accession>A0A7X3K0F3</accession>
<keyword evidence="4" id="KW-0624">Polysaccharide degradation</keyword>
<dbReference type="Proteomes" id="UP000490800">
    <property type="component" value="Unassembled WGS sequence"/>
</dbReference>
<evidence type="ECO:0000256" key="7">
    <source>
        <dbReference type="RuleBase" id="RU004453"/>
    </source>
</evidence>
<evidence type="ECO:0000256" key="4">
    <source>
        <dbReference type="ARBA" id="ARBA00023024"/>
    </source>
</evidence>
<dbReference type="InterPro" id="IPR017853">
    <property type="entry name" value="GH"/>
</dbReference>
<evidence type="ECO:0000313" key="10">
    <source>
        <dbReference type="Proteomes" id="UP000490800"/>
    </source>
</evidence>
<comment type="caution">
    <text evidence="9">The sequence shown here is derived from an EMBL/GenBank/DDBJ whole genome shotgun (WGS) entry which is preliminary data.</text>
</comment>
<dbReference type="GO" id="GO:0008061">
    <property type="term" value="F:chitin binding"/>
    <property type="evidence" value="ECO:0007669"/>
    <property type="project" value="InterPro"/>
</dbReference>
<dbReference type="InterPro" id="IPR029070">
    <property type="entry name" value="Chitinase_insertion_sf"/>
</dbReference>
<keyword evidence="3 6" id="KW-0378">Hydrolase</keyword>
<dbReference type="PANTHER" id="PTHR11177:SF317">
    <property type="entry name" value="CHITINASE 12-RELATED"/>
    <property type="match status" value="1"/>
</dbReference>
<dbReference type="Pfam" id="PF00704">
    <property type="entry name" value="Glyco_hydro_18"/>
    <property type="match status" value="1"/>
</dbReference>
<name>A0A7X3K0F3_9BACL</name>
<evidence type="ECO:0000256" key="5">
    <source>
        <dbReference type="ARBA" id="ARBA00023295"/>
    </source>
</evidence>
<dbReference type="PROSITE" id="PS01095">
    <property type="entry name" value="GH18_1"/>
    <property type="match status" value="1"/>
</dbReference>
<sequence>MRISLITKLILVLLVGGMGAYLYNNQRAESKKINSVYIVPTWDKITEVKFAEKNIDVAFIAFAQIDKNRVYFHEDKAVDGEIKENIKTLKKNNPQTRLVLAIGGYGAGGFSDASLGENRREFTDNIIALLKELNLDGIDIDWEYPASDAWGTQESRPEDTQNFTLLMKELREKMNLLPHKNKKYILSFASGTQDWYFKNVEVETVQKYVDYINLMSYDLTGKWSDTTGYNSNLYADAGNKSVTSVDKIISMYLEHNIDPQKILLGVPAYSYGWKDVKSEGDGSFSPGTPIEINKVDLSYKALEEDYFDKNDFKRYYDEQAKAAYLFDGETYISYEDKEALKEKIAYIKAKNLGGAMVWEYSQDSEDGIVKYLGDHLNE</sequence>
<comment type="catalytic activity">
    <reaction evidence="1">
        <text>Random endo-hydrolysis of N-acetyl-beta-D-glucosaminide (1-&gt;4)-beta-linkages in chitin and chitodextrins.</text>
        <dbReference type="EC" id="3.2.1.14"/>
    </reaction>
</comment>
<organism evidence="9 10">
    <name type="scientific">Paenibacillus lutrae</name>
    <dbReference type="NCBI Taxonomy" id="2078573"/>
    <lineage>
        <taxon>Bacteria</taxon>
        <taxon>Bacillati</taxon>
        <taxon>Bacillota</taxon>
        <taxon>Bacilli</taxon>
        <taxon>Bacillales</taxon>
        <taxon>Paenibacillaceae</taxon>
        <taxon>Paenibacillus</taxon>
    </lineage>
</organism>
<keyword evidence="4" id="KW-0146">Chitin degradation</keyword>
<dbReference type="InterPro" id="IPR011583">
    <property type="entry name" value="Chitinase_II/V-like_cat"/>
</dbReference>
<dbReference type="InterPro" id="IPR050314">
    <property type="entry name" value="Glycosyl_Hydrlase_18"/>
</dbReference>